<protein>
    <submittedName>
        <fullName evidence="1">5987_t:CDS:1</fullName>
    </submittedName>
</protein>
<evidence type="ECO:0000313" key="2">
    <source>
        <dbReference type="Proteomes" id="UP000789405"/>
    </source>
</evidence>
<keyword evidence="2" id="KW-1185">Reference proteome</keyword>
<evidence type="ECO:0000313" key="1">
    <source>
        <dbReference type="EMBL" id="CAG8549303.1"/>
    </source>
</evidence>
<dbReference type="Proteomes" id="UP000789405">
    <property type="component" value="Unassembled WGS sequence"/>
</dbReference>
<gene>
    <name evidence="1" type="ORF">DERYTH_LOCUS5187</name>
</gene>
<dbReference type="AlphaFoldDB" id="A0A9N9B3D0"/>
<organism evidence="1 2">
    <name type="scientific">Dentiscutata erythropus</name>
    <dbReference type="NCBI Taxonomy" id="1348616"/>
    <lineage>
        <taxon>Eukaryota</taxon>
        <taxon>Fungi</taxon>
        <taxon>Fungi incertae sedis</taxon>
        <taxon>Mucoromycota</taxon>
        <taxon>Glomeromycotina</taxon>
        <taxon>Glomeromycetes</taxon>
        <taxon>Diversisporales</taxon>
        <taxon>Gigasporaceae</taxon>
        <taxon>Dentiscutata</taxon>
    </lineage>
</organism>
<comment type="caution">
    <text evidence="1">The sequence shown here is derived from an EMBL/GenBank/DDBJ whole genome shotgun (WGS) entry which is preliminary data.</text>
</comment>
<accession>A0A9N9B3D0</accession>
<proteinExistence type="predicted"/>
<dbReference type="EMBL" id="CAJVPY010002125">
    <property type="protein sequence ID" value="CAG8549303.1"/>
    <property type="molecule type" value="Genomic_DNA"/>
</dbReference>
<sequence>MKTKPETRMDKLLSTAIEIGLKKDEFDIFTPNSASHLCSLTGMQNSPHITNNPDKSAKYQVKTKPLRLAEPTLKPYSMRSAESH</sequence>
<reference evidence="1" key="1">
    <citation type="submission" date="2021-06" db="EMBL/GenBank/DDBJ databases">
        <authorList>
            <person name="Kallberg Y."/>
            <person name="Tangrot J."/>
            <person name="Rosling A."/>
        </authorList>
    </citation>
    <scope>NUCLEOTIDE SEQUENCE</scope>
    <source>
        <strain evidence="1">MA453B</strain>
    </source>
</reference>
<name>A0A9N9B3D0_9GLOM</name>